<feature type="compositionally biased region" description="Basic and acidic residues" evidence="1">
    <location>
        <begin position="44"/>
        <end position="64"/>
    </location>
</feature>
<gene>
    <name evidence="3" type="ORF">J2S75_002826</name>
</gene>
<evidence type="ECO:0000256" key="2">
    <source>
        <dbReference type="SAM" id="Phobius"/>
    </source>
</evidence>
<keyword evidence="2" id="KW-1133">Transmembrane helix</keyword>
<dbReference type="Proteomes" id="UP001224682">
    <property type="component" value="Unassembled WGS sequence"/>
</dbReference>
<feature type="region of interest" description="Disordered" evidence="1">
    <location>
        <begin position="44"/>
        <end position="78"/>
    </location>
</feature>
<proteinExistence type="predicted"/>
<protein>
    <submittedName>
        <fullName evidence="3">Uncharacterized protein</fullName>
    </submittedName>
</protein>
<name>A0ABU0BD81_9HYPH</name>
<keyword evidence="4" id="KW-1185">Reference proteome</keyword>
<keyword evidence="2" id="KW-0812">Transmembrane</keyword>
<feature type="transmembrane region" description="Helical" evidence="2">
    <location>
        <begin position="12"/>
        <end position="30"/>
    </location>
</feature>
<accession>A0ABU0BD81</accession>
<evidence type="ECO:0000313" key="4">
    <source>
        <dbReference type="Proteomes" id="UP001224682"/>
    </source>
</evidence>
<organism evidence="3 4">
    <name type="scientific">Ancylobacter polymorphus</name>
    <dbReference type="NCBI Taxonomy" id="223390"/>
    <lineage>
        <taxon>Bacteria</taxon>
        <taxon>Pseudomonadati</taxon>
        <taxon>Pseudomonadota</taxon>
        <taxon>Alphaproteobacteria</taxon>
        <taxon>Hyphomicrobiales</taxon>
        <taxon>Xanthobacteraceae</taxon>
        <taxon>Ancylobacter</taxon>
    </lineage>
</organism>
<dbReference type="RefSeq" id="WP_307020494.1">
    <property type="nucleotide sequence ID" value="NZ_JAUSUI010000005.1"/>
</dbReference>
<comment type="caution">
    <text evidence="3">The sequence shown here is derived from an EMBL/GenBank/DDBJ whole genome shotgun (WGS) entry which is preliminary data.</text>
</comment>
<evidence type="ECO:0000313" key="3">
    <source>
        <dbReference type="EMBL" id="MDQ0303792.1"/>
    </source>
</evidence>
<dbReference type="EMBL" id="JAUSUI010000005">
    <property type="protein sequence ID" value="MDQ0303792.1"/>
    <property type="molecule type" value="Genomic_DNA"/>
</dbReference>
<keyword evidence="2" id="KW-0472">Membrane</keyword>
<evidence type="ECO:0000256" key="1">
    <source>
        <dbReference type="SAM" id="MobiDB-lite"/>
    </source>
</evidence>
<sequence>MLAFILGPIGRYLLIALAIVGAAFWAIKHFESVGAEKERARIEKVNRDAEDKASAARAASERGSDSGGLLENDGWRRD</sequence>
<reference evidence="3 4" key="1">
    <citation type="submission" date="2023-07" db="EMBL/GenBank/DDBJ databases">
        <title>Genomic Encyclopedia of Type Strains, Phase IV (KMG-IV): sequencing the most valuable type-strain genomes for metagenomic binning, comparative biology and taxonomic classification.</title>
        <authorList>
            <person name="Goeker M."/>
        </authorList>
    </citation>
    <scope>NUCLEOTIDE SEQUENCE [LARGE SCALE GENOMIC DNA]</scope>
    <source>
        <strain evidence="3 4">DSM 2457</strain>
    </source>
</reference>